<dbReference type="Pfam" id="PF00929">
    <property type="entry name" value="RNase_T"/>
    <property type="match status" value="1"/>
</dbReference>
<dbReference type="PANTHER" id="PTHR30231:SF37">
    <property type="entry name" value="EXODEOXYRIBONUCLEASE 10"/>
    <property type="match status" value="1"/>
</dbReference>
<evidence type="ECO:0000256" key="3">
    <source>
        <dbReference type="ARBA" id="ARBA00022839"/>
    </source>
</evidence>
<dbReference type="GO" id="GO:0008408">
    <property type="term" value="F:3'-5' exonuclease activity"/>
    <property type="evidence" value="ECO:0007669"/>
    <property type="project" value="TreeGrafter"/>
</dbReference>
<dbReference type="InterPro" id="IPR012337">
    <property type="entry name" value="RNaseH-like_sf"/>
</dbReference>
<evidence type="ECO:0000256" key="1">
    <source>
        <dbReference type="ARBA" id="ARBA00022722"/>
    </source>
</evidence>
<dbReference type="GO" id="GO:0003676">
    <property type="term" value="F:nucleic acid binding"/>
    <property type="evidence" value="ECO:0007669"/>
    <property type="project" value="InterPro"/>
</dbReference>
<evidence type="ECO:0000259" key="4">
    <source>
        <dbReference type="SMART" id="SM00479"/>
    </source>
</evidence>
<dbReference type="GO" id="GO:0005829">
    <property type="term" value="C:cytosol"/>
    <property type="evidence" value="ECO:0007669"/>
    <property type="project" value="TreeGrafter"/>
</dbReference>
<dbReference type="SMART" id="SM00479">
    <property type="entry name" value="EXOIII"/>
    <property type="match status" value="1"/>
</dbReference>
<organism evidence="5 6">
    <name type="scientific">Salibacterium qingdaonense</name>
    <dbReference type="NCBI Taxonomy" id="266892"/>
    <lineage>
        <taxon>Bacteria</taxon>
        <taxon>Bacillati</taxon>
        <taxon>Bacillota</taxon>
        <taxon>Bacilli</taxon>
        <taxon>Bacillales</taxon>
        <taxon>Bacillaceae</taxon>
    </lineage>
</organism>
<dbReference type="CDD" id="cd06127">
    <property type="entry name" value="DEDDh"/>
    <property type="match status" value="1"/>
</dbReference>
<keyword evidence="2" id="KW-0378">Hydrolase</keyword>
<sequence length="343" mass="38748">MTRESHPFEAWTAVQEELKQARAHSSRLMAWCEEGMALLPDVLPHFTEPPRAIACRDLLIQALAARDEFDRARLVIERAAESGAYRPERKQAALERVDEMEKAAGAVHACIRDHPGLSGKDAYDKASWFSDAGAVQWYIQHSRTIRRMPGSAGYTLSEPSSSGNRTVKAAVVDVETTGMSKSSDEIVEIGVMLCRVDEQTGEIVEVLEEVNNLHEPSFPIPPGVIKVHGIRDRDVAGKEMDRPRLRRLFAETDVLIAHNASFDRGFVQKYFPETGGMTWRCSVKNVAWKEYGFPTKKLLDLCQRHSITDSQNHRALDDVKLTVRLLQQQNPEGEYYMKELLPY</sequence>
<dbReference type="EMBL" id="FOTY01000011">
    <property type="protein sequence ID" value="SFM02052.1"/>
    <property type="molecule type" value="Genomic_DNA"/>
</dbReference>
<accession>A0A1I4MF51</accession>
<dbReference type="Proteomes" id="UP000199668">
    <property type="component" value="Unassembled WGS sequence"/>
</dbReference>
<dbReference type="SUPFAM" id="SSF53098">
    <property type="entry name" value="Ribonuclease H-like"/>
    <property type="match status" value="1"/>
</dbReference>
<reference evidence="5 6" key="1">
    <citation type="submission" date="2016-10" db="EMBL/GenBank/DDBJ databases">
        <authorList>
            <person name="de Groot N.N."/>
        </authorList>
    </citation>
    <scope>NUCLEOTIDE SEQUENCE [LARGE SCALE GENOMIC DNA]</scope>
    <source>
        <strain evidence="5 6">CGMCC 1.6134</strain>
    </source>
</reference>
<dbReference type="STRING" id="266892.SAMN04488054_11189"/>
<feature type="domain" description="Exonuclease" evidence="4">
    <location>
        <begin position="168"/>
        <end position="335"/>
    </location>
</feature>
<dbReference type="AlphaFoldDB" id="A0A1I4MF51"/>
<dbReference type="OrthoDB" id="9803913at2"/>
<dbReference type="InterPro" id="IPR036397">
    <property type="entry name" value="RNaseH_sf"/>
</dbReference>
<dbReference type="PANTHER" id="PTHR30231">
    <property type="entry name" value="DNA POLYMERASE III SUBUNIT EPSILON"/>
    <property type="match status" value="1"/>
</dbReference>
<keyword evidence="3 5" id="KW-0269">Exonuclease</keyword>
<dbReference type="InterPro" id="IPR013520">
    <property type="entry name" value="Ribonucl_H"/>
</dbReference>
<gene>
    <name evidence="5" type="ORF">SAMN04488054_11189</name>
</gene>
<protein>
    <submittedName>
        <fullName evidence="5">Exonuclease</fullName>
    </submittedName>
</protein>
<name>A0A1I4MF51_9BACI</name>
<dbReference type="FunFam" id="3.30.420.10:FF:000045">
    <property type="entry name" value="3'-5' exonuclease DinG"/>
    <property type="match status" value="1"/>
</dbReference>
<evidence type="ECO:0000256" key="2">
    <source>
        <dbReference type="ARBA" id="ARBA00022801"/>
    </source>
</evidence>
<dbReference type="Gene3D" id="3.30.420.10">
    <property type="entry name" value="Ribonuclease H-like superfamily/Ribonuclease H"/>
    <property type="match status" value="1"/>
</dbReference>
<evidence type="ECO:0000313" key="5">
    <source>
        <dbReference type="EMBL" id="SFM02052.1"/>
    </source>
</evidence>
<proteinExistence type="predicted"/>
<evidence type="ECO:0000313" key="6">
    <source>
        <dbReference type="Proteomes" id="UP000199668"/>
    </source>
</evidence>
<keyword evidence="1" id="KW-0540">Nuclease</keyword>
<keyword evidence="6" id="KW-1185">Reference proteome</keyword>
<dbReference type="RefSeq" id="WP_090926958.1">
    <property type="nucleotide sequence ID" value="NZ_FOTY01000011.1"/>
</dbReference>
<dbReference type="GO" id="GO:0045004">
    <property type="term" value="P:DNA replication proofreading"/>
    <property type="evidence" value="ECO:0007669"/>
    <property type="project" value="TreeGrafter"/>
</dbReference>